<dbReference type="EMBL" id="CAXAMM010011112">
    <property type="protein sequence ID" value="CAK9025045.1"/>
    <property type="molecule type" value="Genomic_DNA"/>
</dbReference>
<evidence type="ECO:0000313" key="4">
    <source>
        <dbReference type="Proteomes" id="UP001642464"/>
    </source>
</evidence>
<proteinExistence type="predicted"/>
<feature type="transmembrane region" description="Helical" evidence="2">
    <location>
        <begin position="739"/>
        <end position="759"/>
    </location>
</feature>
<evidence type="ECO:0000256" key="2">
    <source>
        <dbReference type="SAM" id="Phobius"/>
    </source>
</evidence>
<feature type="region of interest" description="Disordered" evidence="1">
    <location>
        <begin position="245"/>
        <end position="264"/>
    </location>
</feature>
<feature type="transmembrane region" description="Helical" evidence="2">
    <location>
        <begin position="486"/>
        <end position="508"/>
    </location>
</feature>
<feature type="transmembrane region" description="Helical" evidence="2">
    <location>
        <begin position="349"/>
        <end position="373"/>
    </location>
</feature>
<organism evidence="3 4">
    <name type="scientific">Durusdinium trenchii</name>
    <dbReference type="NCBI Taxonomy" id="1381693"/>
    <lineage>
        <taxon>Eukaryota</taxon>
        <taxon>Sar</taxon>
        <taxon>Alveolata</taxon>
        <taxon>Dinophyceae</taxon>
        <taxon>Suessiales</taxon>
        <taxon>Symbiodiniaceae</taxon>
        <taxon>Durusdinium</taxon>
    </lineage>
</organism>
<comment type="caution">
    <text evidence="3">The sequence shown here is derived from an EMBL/GenBank/DDBJ whole genome shotgun (WGS) entry which is preliminary data.</text>
</comment>
<feature type="region of interest" description="Disordered" evidence="1">
    <location>
        <begin position="1"/>
        <end position="20"/>
    </location>
</feature>
<keyword evidence="4" id="KW-1185">Reference proteome</keyword>
<feature type="transmembrane region" description="Helical" evidence="2">
    <location>
        <begin position="663"/>
        <end position="685"/>
    </location>
</feature>
<keyword evidence="2" id="KW-1133">Transmembrane helix</keyword>
<keyword evidence="2" id="KW-0812">Transmembrane</keyword>
<protein>
    <submittedName>
        <fullName evidence="3">Uncharacterized protein</fullName>
    </submittedName>
</protein>
<name>A0ABP0KE28_9DINO</name>
<evidence type="ECO:0000256" key="1">
    <source>
        <dbReference type="SAM" id="MobiDB-lite"/>
    </source>
</evidence>
<feature type="transmembrane region" description="Helical" evidence="2">
    <location>
        <begin position="310"/>
        <end position="334"/>
    </location>
</feature>
<feature type="transmembrane region" description="Helical" evidence="2">
    <location>
        <begin position="705"/>
        <end position="727"/>
    </location>
</feature>
<keyword evidence="2" id="KW-0472">Membrane</keyword>
<reference evidence="3 4" key="1">
    <citation type="submission" date="2024-02" db="EMBL/GenBank/DDBJ databases">
        <authorList>
            <person name="Chen Y."/>
            <person name="Shah S."/>
            <person name="Dougan E. K."/>
            <person name="Thang M."/>
            <person name="Chan C."/>
        </authorList>
    </citation>
    <scope>NUCLEOTIDE SEQUENCE [LARGE SCALE GENOMIC DNA]</scope>
</reference>
<feature type="transmembrane region" description="Helical" evidence="2">
    <location>
        <begin position="622"/>
        <end position="643"/>
    </location>
</feature>
<gene>
    <name evidence="3" type="ORF">SCF082_LOCUS16888</name>
</gene>
<evidence type="ECO:0000313" key="3">
    <source>
        <dbReference type="EMBL" id="CAK9025045.1"/>
    </source>
</evidence>
<dbReference type="Proteomes" id="UP001642464">
    <property type="component" value="Unassembled WGS sequence"/>
</dbReference>
<sequence length="765" mass="86329">MWLRHHAEDPPEEEEQEAFGRRNTKVSRGVCVDESTLVATFDVFGARAKWVNVVANREKEGASKILQDLDWEVCVMPAQKQRYFYSKSRRQARYQPPYHSILGLEEAKYQDLTKDELWKAFYLKRQVYKKPFPDGALSEELKDPKDQVDWSLILESFQVLSQHEARSVYEQRNLVPHAQLELIGLVVMHEQRLVDEAERRAKEEPKGVVQRRVLADDSNDGAQRQMEIRAGRGSAFGILAPKPKCRGPSPRGSSFSGHIEPSGRSVDDRRFLESLPAIRVGVPCRLAHSDTFISHSWSCPAWMKYLGICYYLNLDLAVEASTLACVLAVSMLLFRSSGSITVVAQEGQFLLMGALILFPVAMFLLIFFFGQFFCQQSFWFDRICVNQAHSAEKAKTLQGIPAFVAHSQQMLVLLDSTYFERLWCNYEVAIAAKTFRNIQLVPVWEPVFTLGLFAIGLFGALSYFGAPEEPRIDADGDLRSSLFQSVVIYYYVPWYICLCLALPTAWLSSQKLAHHKLMLKQITSFELRAASCALASDREIIEEQIMELFDEAFEPPVSVSFQESSFDDGGQASQVVSPESMRLIRHVTSYPSKEEVMQEFNAYIRGPLHLKLLSLLGSEVDVPLKLCVIGTAPSILLCLTLLLGCNGHHDCDTAAARLGYPSVTQYMLVNVLVAILSPLYMVILLPLTLRGTEQVAKVLSHRLEILCSTLLVALLLYLLDLVIGAWAGSFAVVVIDFNLFWLMGFMASSLILGFLVWHLHFARRP</sequence>
<accession>A0ABP0KE28</accession>
<feature type="transmembrane region" description="Helical" evidence="2">
    <location>
        <begin position="443"/>
        <end position="466"/>
    </location>
</feature>
<feature type="compositionally biased region" description="Low complexity" evidence="1">
    <location>
        <begin position="246"/>
        <end position="257"/>
    </location>
</feature>